<evidence type="ECO:0000256" key="3">
    <source>
        <dbReference type="ARBA" id="ARBA00022553"/>
    </source>
</evidence>
<dbReference type="NCBIfam" id="TIGR00229">
    <property type="entry name" value="sensory_box"/>
    <property type="match status" value="2"/>
</dbReference>
<evidence type="ECO:0000256" key="1">
    <source>
        <dbReference type="ARBA" id="ARBA00000085"/>
    </source>
</evidence>
<dbReference type="Gene3D" id="2.10.70.100">
    <property type="match status" value="1"/>
</dbReference>
<accession>A0ABV2L772</accession>
<dbReference type="InterPro" id="IPR035965">
    <property type="entry name" value="PAS-like_dom_sf"/>
</dbReference>
<dbReference type="InterPro" id="IPR013655">
    <property type="entry name" value="PAS_fold_3"/>
</dbReference>
<proteinExistence type="predicted"/>
<dbReference type="InterPro" id="IPR000014">
    <property type="entry name" value="PAS"/>
</dbReference>
<comment type="caution">
    <text evidence="8">The sequence shown here is derived from an EMBL/GenBank/DDBJ whole genome shotgun (WGS) entry which is preliminary data.</text>
</comment>
<name>A0ABV2L772_9HYPH</name>
<keyword evidence="5" id="KW-0418">Kinase</keyword>
<dbReference type="EMBL" id="JBEPMM010000009">
    <property type="protein sequence ID" value="MET3693685.1"/>
    <property type="molecule type" value="Genomic_DNA"/>
</dbReference>
<evidence type="ECO:0000313" key="8">
    <source>
        <dbReference type="EMBL" id="MET3693685.1"/>
    </source>
</evidence>
<dbReference type="Pfam" id="PF08447">
    <property type="entry name" value="PAS_3"/>
    <property type="match status" value="2"/>
</dbReference>
<sequence length="340" mass="36924">MLRLIEDQAQIGVWSIDLHDLSMTMSDGLLRIAGLTRTGTTNVLDLVHPADCGIREEILAAPSSGLSIQRELRIVRPDRTVRWIEIKADVVLGSNGVPARMDGIVIDITSRREAAQVIDRSRARYQGLIQAIVAVVWIANGDGTHWSCPAWCELTGQSEVEWRRGGWINAVHPEDQPRAMHAWTQAIERCDTYEANYRLRCADGTYRWVSSRAVPLLNPDRTVSEWIGLILDLTSSAAAMAQPAGARLDDLPGSLVRGARALLNWSIPELAAAARVSDSSVKRLEESGGGALRPRTCAAIRTALEIAGITFTAPSPGELGLVYRPTAESEPRAGDPSPAG</sequence>
<keyword evidence="9" id="KW-1185">Reference proteome</keyword>
<evidence type="ECO:0000256" key="6">
    <source>
        <dbReference type="SAM" id="MobiDB-lite"/>
    </source>
</evidence>
<gene>
    <name evidence="8" type="ORF">ABID43_003236</name>
</gene>
<dbReference type="SUPFAM" id="SSF55785">
    <property type="entry name" value="PYP-like sensor domain (PAS domain)"/>
    <property type="match status" value="2"/>
</dbReference>
<dbReference type="Gene3D" id="1.10.260.40">
    <property type="entry name" value="lambda repressor-like DNA-binding domains"/>
    <property type="match status" value="1"/>
</dbReference>
<evidence type="ECO:0000256" key="4">
    <source>
        <dbReference type="ARBA" id="ARBA00022679"/>
    </source>
</evidence>
<dbReference type="InterPro" id="IPR052162">
    <property type="entry name" value="Sensor_kinase/Photoreceptor"/>
</dbReference>
<evidence type="ECO:0000259" key="7">
    <source>
        <dbReference type="PROSITE" id="PS50113"/>
    </source>
</evidence>
<feature type="domain" description="PAC" evidence="7">
    <location>
        <begin position="68"/>
        <end position="120"/>
    </location>
</feature>
<evidence type="ECO:0000313" key="9">
    <source>
        <dbReference type="Proteomes" id="UP001549145"/>
    </source>
</evidence>
<keyword evidence="4" id="KW-0808">Transferase</keyword>
<feature type="region of interest" description="Disordered" evidence="6">
    <location>
        <begin position="315"/>
        <end position="340"/>
    </location>
</feature>
<dbReference type="InterPro" id="IPR001610">
    <property type="entry name" value="PAC"/>
</dbReference>
<dbReference type="SMART" id="SM00086">
    <property type="entry name" value="PAC"/>
    <property type="match status" value="2"/>
</dbReference>
<protein>
    <recommendedName>
        <fullName evidence="2">histidine kinase</fullName>
        <ecNumber evidence="2">2.7.13.3</ecNumber>
    </recommendedName>
</protein>
<feature type="domain" description="PAC" evidence="7">
    <location>
        <begin position="193"/>
        <end position="245"/>
    </location>
</feature>
<dbReference type="PANTHER" id="PTHR43304">
    <property type="entry name" value="PHYTOCHROME-LIKE PROTEIN CPH1"/>
    <property type="match status" value="1"/>
</dbReference>
<dbReference type="InterPro" id="IPR000700">
    <property type="entry name" value="PAS-assoc_C"/>
</dbReference>
<evidence type="ECO:0000256" key="5">
    <source>
        <dbReference type="ARBA" id="ARBA00022777"/>
    </source>
</evidence>
<dbReference type="PANTHER" id="PTHR43304:SF1">
    <property type="entry name" value="PAC DOMAIN-CONTAINING PROTEIN"/>
    <property type="match status" value="1"/>
</dbReference>
<keyword evidence="3" id="KW-0597">Phosphoprotein</keyword>
<comment type="catalytic activity">
    <reaction evidence="1">
        <text>ATP + protein L-histidine = ADP + protein N-phospho-L-histidine.</text>
        <dbReference type="EC" id="2.7.13.3"/>
    </reaction>
</comment>
<dbReference type="Proteomes" id="UP001549145">
    <property type="component" value="Unassembled WGS sequence"/>
</dbReference>
<dbReference type="EC" id="2.7.13.3" evidence="2"/>
<dbReference type="PROSITE" id="PS50113">
    <property type="entry name" value="PAC"/>
    <property type="match status" value="2"/>
</dbReference>
<dbReference type="InterPro" id="IPR010982">
    <property type="entry name" value="Lambda_DNA-bd_dom_sf"/>
</dbReference>
<dbReference type="Gene3D" id="3.30.450.20">
    <property type="entry name" value="PAS domain"/>
    <property type="match status" value="2"/>
</dbReference>
<evidence type="ECO:0000256" key="2">
    <source>
        <dbReference type="ARBA" id="ARBA00012438"/>
    </source>
</evidence>
<reference evidence="8 9" key="1">
    <citation type="submission" date="2024-06" db="EMBL/GenBank/DDBJ databases">
        <title>Genomic Encyclopedia of Type Strains, Phase IV (KMG-IV): sequencing the most valuable type-strain genomes for metagenomic binning, comparative biology and taxonomic classification.</title>
        <authorList>
            <person name="Goeker M."/>
        </authorList>
    </citation>
    <scope>NUCLEOTIDE SEQUENCE [LARGE SCALE GENOMIC DNA]</scope>
    <source>
        <strain evidence="8 9">DSM 21331</strain>
    </source>
</reference>
<dbReference type="RefSeq" id="WP_238276330.1">
    <property type="nucleotide sequence ID" value="NZ_BPQL01000015.1"/>
</dbReference>
<dbReference type="CDD" id="cd00130">
    <property type="entry name" value="PAS"/>
    <property type="match status" value="2"/>
</dbReference>
<organism evidence="8 9">
    <name type="scientific">Methylobacterium goesingense</name>
    <dbReference type="NCBI Taxonomy" id="243690"/>
    <lineage>
        <taxon>Bacteria</taxon>
        <taxon>Pseudomonadati</taxon>
        <taxon>Pseudomonadota</taxon>
        <taxon>Alphaproteobacteria</taxon>
        <taxon>Hyphomicrobiales</taxon>
        <taxon>Methylobacteriaceae</taxon>
        <taxon>Methylobacterium</taxon>
    </lineage>
</organism>